<dbReference type="Pfam" id="PF00069">
    <property type="entry name" value="Pkinase"/>
    <property type="match status" value="1"/>
</dbReference>
<dbReference type="PROSITE" id="PS50011">
    <property type="entry name" value="PROTEIN_KINASE_DOM"/>
    <property type="match status" value="1"/>
</dbReference>
<keyword evidence="3" id="KW-1185">Reference proteome</keyword>
<dbReference type="InterPro" id="IPR000719">
    <property type="entry name" value="Prot_kinase_dom"/>
</dbReference>
<dbReference type="InterPro" id="IPR008271">
    <property type="entry name" value="Ser/Thr_kinase_AS"/>
</dbReference>
<name>A0ABR2EP48_9ROSI</name>
<dbReference type="SMART" id="SM00220">
    <property type="entry name" value="S_TKc"/>
    <property type="match status" value="1"/>
</dbReference>
<dbReference type="EMBL" id="JBBPBM010000011">
    <property type="protein sequence ID" value="KAK8563783.1"/>
    <property type="molecule type" value="Genomic_DNA"/>
</dbReference>
<organism evidence="2 3">
    <name type="scientific">Hibiscus sabdariffa</name>
    <name type="common">roselle</name>
    <dbReference type="NCBI Taxonomy" id="183260"/>
    <lineage>
        <taxon>Eukaryota</taxon>
        <taxon>Viridiplantae</taxon>
        <taxon>Streptophyta</taxon>
        <taxon>Embryophyta</taxon>
        <taxon>Tracheophyta</taxon>
        <taxon>Spermatophyta</taxon>
        <taxon>Magnoliopsida</taxon>
        <taxon>eudicotyledons</taxon>
        <taxon>Gunneridae</taxon>
        <taxon>Pentapetalae</taxon>
        <taxon>rosids</taxon>
        <taxon>malvids</taxon>
        <taxon>Malvales</taxon>
        <taxon>Malvaceae</taxon>
        <taxon>Malvoideae</taxon>
        <taxon>Hibiscus</taxon>
    </lineage>
</organism>
<evidence type="ECO:0000259" key="1">
    <source>
        <dbReference type="PROSITE" id="PS50011"/>
    </source>
</evidence>
<reference evidence="2 3" key="1">
    <citation type="journal article" date="2024" name="G3 (Bethesda)">
        <title>Genome assembly of Hibiscus sabdariffa L. provides insights into metabolisms of medicinal natural products.</title>
        <authorList>
            <person name="Kim T."/>
        </authorList>
    </citation>
    <scope>NUCLEOTIDE SEQUENCE [LARGE SCALE GENOMIC DNA]</scope>
    <source>
        <strain evidence="2">TK-2024</strain>
        <tissue evidence="2">Old leaves</tissue>
    </source>
</reference>
<dbReference type="Gene3D" id="1.10.510.10">
    <property type="entry name" value="Transferase(Phosphotransferase) domain 1"/>
    <property type="match status" value="1"/>
</dbReference>
<gene>
    <name evidence="2" type="ORF">V6N12_035923</name>
</gene>
<proteinExistence type="predicted"/>
<protein>
    <recommendedName>
        <fullName evidence="1">Protein kinase domain-containing protein</fullName>
    </recommendedName>
</protein>
<dbReference type="Proteomes" id="UP001472677">
    <property type="component" value="Unassembled WGS sequence"/>
</dbReference>
<dbReference type="PANTHER" id="PTHR48011">
    <property type="entry name" value="CCR4-NOT TRANSCRIPTIONAL COMPLEX SUBUNIT CAF120-RELATED"/>
    <property type="match status" value="1"/>
</dbReference>
<comment type="caution">
    <text evidence="2">The sequence shown here is derived from an EMBL/GenBank/DDBJ whole genome shotgun (WGS) entry which is preliminary data.</text>
</comment>
<sequence length="164" mass="18414">MTDISIVSGHNGNGIVVEWTKVKTLGSGVTIYNVFLEYASGGTLRDLIRRYDGSIPEPFVKCYTKILFEGLRCIHAEGYLHCDLKLENIFVFLGHGSDVTLKIADFSLVRRANENHAVEGGLKELKFPGTPLYMPLETIVKRHCIGYMVIRLCCPSNDYRKTTL</sequence>
<dbReference type="PROSITE" id="PS00108">
    <property type="entry name" value="PROTEIN_KINASE_ST"/>
    <property type="match status" value="1"/>
</dbReference>
<evidence type="ECO:0000313" key="2">
    <source>
        <dbReference type="EMBL" id="KAK8563783.1"/>
    </source>
</evidence>
<evidence type="ECO:0000313" key="3">
    <source>
        <dbReference type="Proteomes" id="UP001472677"/>
    </source>
</evidence>
<accession>A0ABR2EP48</accession>
<dbReference type="SUPFAM" id="SSF56112">
    <property type="entry name" value="Protein kinase-like (PK-like)"/>
    <property type="match status" value="1"/>
</dbReference>
<dbReference type="PANTHER" id="PTHR48011:SF51">
    <property type="entry name" value="PROTEIN KINASE SUPERFAMILY PROTEIN"/>
    <property type="match status" value="1"/>
</dbReference>
<feature type="domain" description="Protein kinase" evidence="1">
    <location>
        <begin position="1"/>
        <end position="164"/>
    </location>
</feature>
<dbReference type="InterPro" id="IPR011009">
    <property type="entry name" value="Kinase-like_dom_sf"/>
</dbReference>
<dbReference type="InterPro" id="IPR052751">
    <property type="entry name" value="Plant_MAPKKK"/>
</dbReference>